<accession>A0A7W0HSW0</accession>
<proteinExistence type="predicted"/>
<organism evidence="1 2">
    <name type="scientific">Nonomuraea soli</name>
    <dbReference type="NCBI Taxonomy" id="1032476"/>
    <lineage>
        <taxon>Bacteria</taxon>
        <taxon>Bacillati</taxon>
        <taxon>Actinomycetota</taxon>
        <taxon>Actinomycetes</taxon>
        <taxon>Streptosporangiales</taxon>
        <taxon>Streptosporangiaceae</taxon>
        <taxon>Nonomuraea</taxon>
    </lineage>
</organism>
<name>A0A7W0HSW0_9ACTN</name>
<evidence type="ECO:0000313" key="1">
    <source>
        <dbReference type="EMBL" id="MBA2894444.1"/>
    </source>
</evidence>
<keyword evidence="1" id="KW-0804">Transcription</keyword>
<keyword evidence="2" id="KW-1185">Reference proteome</keyword>
<sequence length="81" mass="9216">MGSSPVQQEESARQAAAVMRLRRQGQTFEAIGEQLGIRRQRAHQIYWKTLKDIPGQEVTAYRAAQAERLDEMLRAAYEVLG</sequence>
<dbReference type="InterPro" id="IPR013324">
    <property type="entry name" value="RNA_pol_sigma_r3/r4-like"/>
</dbReference>
<dbReference type="AlphaFoldDB" id="A0A7W0HSW0"/>
<dbReference type="GO" id="GO:0000428">
    <property type="term" value="C:DNA-directed RNA polymerase complex"/>
    <property type="evidence" value="ECO:0007669"/>
    <property type="project" value="UniProtKB-KW"/>
</dbReference>
<dbReference type="RefSeq" id="WP_181613213.1">
    <property type="nucleotide sequence ID" value="NZ_BAABAM010000004.1"/>
</dbReference>
<gene>
    <name evidence="1" type="ORF">HNR30_005816</name>
</gene>
<dbReference type="SUPFAM" id="SSF88659">
    <property type="entry name" value="Sigma3 and sigma4 domains of RNA polymerase sigma factors"/>
    <property type="match status" value="1"/>
</dbReference>
<comment type="caution">
    <text evidence="1">The sequence shown here is derived from an EMBL/GenBank/DDBJ whole genome shotgun (WGS) entry which is preliminary data.</text>
</comment>
<dbReference type="EMBL" id="JACDUR010000006">
    <property type="protein sequence ID" value="MBA2894444.1"/>
    <property type="molecule type" value="Genomic_DNA"/>
</dbReference>
<reference evidence="1 2" key="1">
    <citation type="submission" date="2020-07" db="EMBL/GenBank/DDBJ databases">
        <title>Genomic Encyclopedia of Type Strains, Phase IV (KMG-IV): sequencing the most valuable type-strain genomes for metagenomic binning, comparative biology and taxonomic classification.</title>
        <authorList>
            <person name="Goeker M."/>
        </authorList>
    </citation>
    <scope>NUCLEOTIDE SEQUENCE [LARGE SCALE GENOMIC DNA]</scope>
    <source>
        <strain evidence="1 2">DSM 45533</strain>
    </source>
</reference>
<keyword evidence="1" id="KW-0240">DNA-directed RNA polymerase</keyword>
<protein>
    <submittedName>
        <fullName evidence="1">DNA-directed RNA polymerase sigma subunit (Sigma70/sigma32)</fullName>
    </submittedName>
</protein>
<dbReference type="Proteomes" id="UP000530928">
    <property type="component" value="Unassembled WGS sequence"/>
</dbReference>
<evidence type="ECO:0000313" key="2">
    <source>
        <dbReference type="Proteomes" id="UP000530928"/>
    </source>
</evidence>